<accession>A0A2C9LQ62</accession>
<dbReference type="VEuPathDB" id="VectorBase:BGLB033679"/>
<protein>
    <recommendedName>
        <fullName evidence="2">GH18 domain-containing protein</fullName>
    </recommendedName>
</protein>
<evidence type="ECO:0000259" key="2">
    <source>
        <dbReference type="PROSITE" id="PS51910"/>
    </source>
</evidence>
<dbReference type="VEuPathDB" id="VectorBase:BGLAX_046197"/>
<feature type="domain" description="GH18" evidence="2">
    <location>
        <begin position="20"/>
        <end position="156"/>
    </location>
</feature>
<evidence type="ECO:0000256" key="1">
    <source>
        <dbReference type="SAM" id="SignalP"/>
    </source>
</evidence>
<dbReference type="PROSITE" id="PS51910">
    <property type="entry name" value="GH18_2"/>
    <property type="match status" value="1"/>
</dbReference>
<proteinExistence type="predicted"/>
<dbReference type="EnsemblMetazoa" id="BGLB033679-RA">
    <property type="protein sequence ID" value="BGLB033679-PA"/>
    <property type="gene ID" value="BGLB033679"/>
</dbReference>
<sequence length="156" mass="17478">MFAVPIVALLSSIELVEGGCSRICTFEPGAAKYNRFDVPDILPSLCSHIIVGSAYITDSTNPRFLFDGPVSIYLTTLKALKKANSDLIIVLLVSSRRGYTLDPTFHHMMKSHDGRRNFALNVVKYLRDNDYGGILLRNEFSEMMKSDKNAYVLLLK</sequence>
<dbReference type="InterPro" id="IPR017853">
    <property type="entry name" value="GH"/>
</dbReference>
<dbReference type="Pfam" id="PF00704">
    <property type="entry name" value="Glyco_hydro_18"/>
    <property type="match status" value="1"/>
</dbReference>
<name>A0A2C9LQ62_BIOGL</name>
<organism evidence="3 4">
    <name type="scientific">Biomphalaria glabrata</name>
    <name type="common">Bloodfluke planorb</name>
    <name type="synonym">Freshwater snail</name>
    <dbReference type="NCBI Taxonomy" id="6526"/>
    <lineage>
        <taxon>Eukaryota</taxon>
        <taxon>Metazoa</taxon>
        <taxon>Spiralia</taxon>
        <taxon>Lophotrochozoa</taxon>
        <taxon>Mollusca</taxon>
        <taxon>Gastropoda</taxon>
        <taxon>Heterobranchia</taxon>
        <taxon>Euthyneura</taxon>
        <taxon>Panpulmonata</taxon>
        <taxon>Hygrophila</taxon>
        <taxon>Lymnaeoidea</taxon>
        <taxon>Planorbidae</taxon>
        <taxon>Biomphalaria</taxon>
    </lineage>
</organism>
<reference evidence="3" key="1">
    <citation type="submission" date="2020-05" db="UniProtKB">
        <authorList>
            <consortium name="EnsemblMetazoa"/>
        </authorList>
    </citation>
    <scope>IDENTIFICATION</scope>
    <source>
        <strain evidence="3">BB02</strain>
    </source>
</reference>
<dbReference type="OrthoDB" id="10387401at2759"/>
<feature type="chain" id="PRO_5012293583" description="GH18 domain-containing protein" evidence="1">
    <location>
        <begin position="19"/>
        <end position="156"/>
    </location>
</feature>
<evidence type="ECO:0000313" key="3">
    <source>
        <dbReference type="EnsemblMetazoa" id="BGLB033679-PA"/>
    </source>
</evidence>
<dbReference type="KEGG" id="bgt:106062678"/>
<gene>
    <name evidence="3" type="primary">106062678</name>
</gene>
<dbReference type="AlphaFoldDB" id="A0A2C9LQ62"/>
<dbReference type="InterPro" id="IPR001223">
    <property type="entry name" value="Glyco_hydro18_cat"/>
</dbReference>
<dbReference type="Gene3D" id="3.20.20.80">
    <property type="entry name" value="Glycosidases"/>
    <property type="match status" value="1"/>
</dbReference>
<keyword evidence="1" id="KW-0732">Signal</keyword>
<feature type="signal peptide" evidence="1">
    <location>
        <begin position="1"/>
        <end position="18"/>
    </location>
</feature>
<dbReference type="Proteomes" id="UP000076420">
    <property type="component" value="Unassembled WGS sequence"/>
</dbReference>
<dbReference type="SUPFAM" id="SSF51445">
    <property type="entry name" value="(Trans)glycosidases"/>
    <property type="match status" value="1"/>
</dbReference>
<evidence type="ECO:0000313" key="4">
    <source>
        <dbReference type="Proteomes" id="UP000076420"/>
    </source>
</evidence>
<dbReference type="GO" id="GO:0005975">
    <property type="term" value="P:carbohydrate metabolic process"/>
    <property type="evidence" value="ECO:0007669"/>
    <property type="project" value="InterPro"/>
</dbReference>